<dbReference type="CDD" id="cd01483">
    <property type="entry name" value="E1_enzyme_family"/>
    <property type="match status" value="1"/>
</dbReference>
<dbReference type="SUPFAM" id="SSF69572">
    <property type="entry name" value="Activating enzymes of the ubiquitin-like proteins"/>
    <property type="match status" value="1"/>
</dbReference>
<comment type="caution">
    <text evidence="2">The sequence shown here is derived from an EMBL/GenBank/DDBJ whole genome shotgun (WGS) entry which is preliminary data.</text>
</comment>
<dbReference type="InterPro" id="IPR000594">
    <property type="entry name" value="ThiF_NAD_FAD-bd"/>
</dbReference>
<dbReference type="EMBL" id="JBHTMC010000032">
    <property type="protein sequence ID" value="MFD1265296.1"/>
    <property type="molecule type" value="Genomic_DNA"/>
</dbReference>
<reference evidence="3" key="1">
    <citation type="journal article" date="2019" name="Int. J. Syst. Evol. Microbiol.">
        <title>The Global Catalogue of Microorganisms (GCM) 10K type strain sequencing project: providing services to taxonomists for standard genome sequencing and annotation.</title>
        <authorList>
            <consortium name="The Broad Institute Genomics Platform"/>
            <consortium name="The Broad Institute Genome Sequencing Center for Infectious Disease"/>
            <person name="Wu L."/>
            <person name="Ma J."/>
        </authorList>
    </citation>
    <scope>NUCLEOTIDE SEQUENCE [LARGE SCALE GENOMIC DNA]</scope>
    <source>
        <strain evidence="3">CCUG 48884</strain>
    </source>
</reference>
<evidence type="ECO:0000313" key="3">
    <source>
        <dbReference type="Proteomes" id="UP001597158"/>
    </source>
</evidence>
<dbReference type="InterPro" id="IPR035985">
    <property type="entry name" value="Ubiquitin-activating_enz"/>
</dbReference>
<sequence length="297" mass="32670">MRPEFDYSAAFSRNIGWVTEAEQQTLRSRRIAIAGMGGVGGVHLLTLARFGIGAFSIADFDRFDIVNFNRQAGAMMSTLGEPKVEALARMARDINPLVDLRCFPEGVGEDSLDAFLEDVDLYVDGLDFFAFAARRAVFAACHRRGIPAVTAAPLGMGAAVLVFAPDSMSFEDYFGLEGCDEDEMALRFLLGLSPGMLQRAYLADPSRVDLAARKGPSTIAACQLCAGITAVEALKLLLGRGKVFKAPWGYQFDAYQNRLKRTWRPGGHRNPLQRIGLWLGRMQLQRMKQEALKHGKS</sequence>
<dbReference type="GO" id="GO:0016779">
    <property type="term" value="F:nucleotidyltransferase activity"/>
    <property type="evidence" value="ECO:0007669"/>
    <property type="project" value="UniProtKB-KW"/>
</dbReference>
<dbReference type="RefSeq" id="WP_002943685.1">
    <property type="nucleotide sequence ID" value="NZ_JARQZE010000012.1"/>
</dbReference>
<keyword evidence="3" id="KW-1185">Reference proteome</keyword>
<keyword evidence="2" id="KW-0548">Nucleotidyltransferase</keyword>
<accession>A0ABW3WH55</accession>
<dbReference type="PANTHER" id="PTHR43267">
    <property type="entry name" value="TRNA THREONYLCARBAMOYLADENOSINE DEHYDRATASE"/>
    <property type="match status" value="1"/>
</dbReference>
<protein>
    <submittedName>
        <fullName evidence="2">ThiF family adenylyltransferase</fullName>
    </submittedName>
</protein>
<feature type="domain" description="THIF-type NAD/FAD binding fold" evidence="1">
    <location>
        <begin position="12"/>
        <end position="263"/>
    </location>
</feature>
<gene>
    <name evidence="2" type="ORF">ACFQ4M_17125</name>
</gene>
<organism evidence="2 3">
    <name type="scientific">Thauera mechernichensis</name>
    <dbReference type="NCBI Taxonomy" id="82788"/>
    <lineage>
        <taxon>Bacteria</taxon>
        <taxon>Pseudomonadati</taxon>
        <taxon>Pseudomonadota</taxon>
        <taxon>Betaproteobacteria</taxon>
        <taxon>Rhodocyclales</taxon>
        <taxon>Zoogloeaceae</taxon>
        <taxon>Thauera</taxon>
    </lineage>
</organism>
<keyword evidence="2" id="KW-0808">Transferase</keyword>
<dbReference type="PANTHER" id="PTHR43267:SF1">
    <property type="entry name" value="TRNA THREONYLCARBAMOYLADENOSINE DEHYDRATASE"/>
    <property type="match status" value="1"/>
</dbReference>
<dbReference type="Gene3D" id="3.40.50.720">
    <property type="entry name" value="NAD(P)-binding Rossmann-like Domain"/>
    <property type="match status" value="1"/>
</dbReference>
<dbReference type="NCBIfam" id="NF006077">
    <property type="entry name" value="PRK08223.1"/>
    <property type="match status" value="1"/>
</dbReference>
<evidence type="ECO:0000259" key="1">
    <source>
        <dbReference type="Pfam" id="PF00899"/>
    </source>
</evidence>
<proteinExistence type="predicted"/>
<dbReference type="Proteomes" id="UP001597158">
    <property type="component" value="Unassembled WGS sequence"/>
</dbReference>
<dbReference type="InterPro" id="IPR045886">
    <property type="entry name" value="ThiF/MoeB/HesA"/>
</dbReference>
<dbReference type="Pfam" id="PF00899">
    <property type="entry name" value="ThiF"/>
    <property type="match status" value="1"/>
</dbReference>
<evidence type="ECO:0000313" key="2">
    <source>
        <dbReference type="EMBL" id="MFD1265296.1"/>
    </source>
</evidence>
<name>A0ABW3WH55_9RHOO</name>